<evidence type="ECO:0000256" key="1">
    <source>
        <dbReference type="ARBA" id="ARBA00004651"/>
    </source>
</evidence>
<evidence type="ECO:0000256" key="4">
    <source>
        <dbReference type="ARBA" id="ARBA00022989"/>
    </source>
</evidence>
<keyword evidence="4 6" id="KW-1133">Transmembrane helix</keyword>
<dbReference type="Proteomes" id="UP001295463">
    <property type="component" value="Chromosome"/>
</dbReference>
<dbReference type="RefSeq" id="WP_305733103.1">
    <property type="nucleotide sequence ID" value="NZ_OW150024.1"/>
</dbReference>
<sequence>MSSLRSNIVANYAGKIWAAIINIAFVPLYIKYIGIEAYGVIGAFAAIQPLMTILDMGLSPSINREMACFTAVTGKEQQIRDMVRTLEIVYWAVAIVLCIGVLLLSPIIVSKWFHSASLPVETINYAVVIMGLSIVLQWPVGFYTGALMGLQKQVLFNVLNTLIWTMRGAGSVIAVIVSHDPIRAFFNWQLFMSVANVGTIAVALWCVLPGNWRCAPKFKPSTLISVWRFAAGMSAVSILIILFNQLDKIVLSKQLSLADFGYYSLVWQVVGSLFMLYYPIYSAFLPLMTQLVAQKDLDAFKVVYHKANQFMSIAVIPVSVIIILFSNEILLLWTNNPLTSERCSPLLSILLIGAAFNGMLCMQYAVSQAFGKTKHLVYVYFFSVLVYAPTMLIIAKHYGMLGASIAYTFISLIQDYIIVRVTHSYFIPFEHNKWLTRDFGLPLLISLVVGGFAKYVISWEIYGFSGAVTIFACYVVTLLAASAVTPSTKMLIKKYTRGYA</sequence>
<dbReference type="Pfam" id="PF01554">
    <property type="entry name" value="MatE"/>
    <property type="match status" value="1"/>
</dbReference>
<feature type="transmembrane region" description="Helical" evidence="6">
    <location>
        <begin position="229"/>
        <end position="246"/>
    </location>
</feature>
<evidence type="ECO:0000313" key="7">
    <source>
        <dbReference type="EMBL" id="CAH2032347.1"/>
    </source>
</evidence>
<keyword evidence="3 6" id="KW-0812">Transmembrane</keyword>
<feature type="transmembrane region" description="Helical" evidence="6">
    <location>
        <begin position="401"/>
        <end position="419"/>
    </location>
</feature>
<evidence type="ECO:0000256" key="5">
    <source>
        <dbReference type="ARBA" id="ARBA00023136"/>
    </source>
</evidence>
<dbReference type="PANTHER" id="PTHR30250">
    <property type="entry name" value="PST FAMILY PREDICTED COLANIC ACID TRANSPORTER"/>
    <property type="match status" value="1"/>
</dbReference>
<keyword evidence="2" id="KW-1003">Cell membrane</keyword>
<name>A0ABN8HHZ9_9BACT</name>
<protein>
    <recommendedName>
        <fullName evidence="9">Polysaccharide biosynthesis protein</fullName>
    </recommendedName>
</protein>
<feature type="transmembrane region" description="Helical" evidence="6">
    <location>
        <begin position="188"/>
        <end position="208"/>
    </location>
</feature>
<feature type="transmembrane region" description="Helical" evidence="6">
    <location>
        <begin position="266"/>
        <end position="289"/>
    </location>
</feature>
<feature type="transmembrane region" description="Helical" evidence="6">
    <location>
        <begin position="310"/>
        <end position="333"/>
    </location>
</feature>
<feature type="transmembrane region" description="Helical" evidence="6">
    <location>
        <begin position="36"/>
        <end position="54"/>
    </location>
</feature>
<accession>A0ABN8HHZ9</accession>
<feature type="transmembrane region" description="Helical" evidence="6">
    <location>
        <begin position="377"/>
        <end position="395"/>
    </location>
</feature>
<feature type="transmembrane region" description="Helical" evidence="6">
    <location>
        <begin position="439"/>
        <end position="457"/>
    </location>
</feature>
<gene>
    <name evidence="7" type="ORF">GEAMG1_2511</name>
</gene>
<evidence type="ECO:0008006" key="9">
    <source>
        <dbReference type="Google" id="ProtNLM"/>
    </source>
</evidence>
<evidence type="ECO:0000256" key="3">
    <source>
        <dbReference type="ARBA" id="ARBA00022692"/>
    </source>
</evidence>
<evidence type="ECO:0000256" key="6">
    <source>
        <dbReference type="SAM" id="Phobius"/>
    </source>
</evidence>
<feature type="transmembrane region" description="Helical" evidence="6">
    <location>
        <begin position="463"/>
        <end position="484"/>
    </location>
</feature>
<dbReference type="InterPro" id="IPR002528">
    <property type="entry name" value="MATE_fam"/>
</dbReference>
<dbReference type="PANTHER" id="PTHR30250:SF26">
    <property type="entry name" value="PSMA PROTEIN"/>
    <property type="match status" value="1"/>
</dbReference>
<dbReference type="InterPro" id="IPR050833">
    <property type="entry name" value="Poly_Biosynth_Transport"/>
</dbReference>
<evidence type="ECO:0000313" key="8">
    <source>
        <dbReference type="Proteomes" id="UP001295463"/>
    </source>
</evidence>
<reference evidence="7 8" key="1">
    <citation type="submission" date="2022-03" db="EMBL/GenBank/DDBJ databases">
        <authorList>
            <person name="Koch H."/>
        </authorList>
    </citation>
    <scope>NUCLEOTIDE SEQUENCE [LARGE SCALE GENOMIC DNA]</scope>
    <source>
        <strain evidence="7 8">G1</strain>
    </source>
</reference>
<proteinExistence type="predicted"/>
<feature type="transmembrane region" description="Helical" evidence="6">
    <location>
        <begin position="345"/>
        <end position="365"/>
    </location>
</feature>
<keyword evidence="5 6" id="KW-0472">Membrane</keyword>
<feature type="transmembrane region" description="Helical" evidence="6">
    <location>
        <begin position="154"/>
        <end position="176"/>
    </location>
</feature>
<feature type="transmembrane region" description="Helical" evidence="6">
    <location>
        <begin position="122"/>
        <end position="142"/>
    </location>
</feature>
<feature type="transmembrane region" description="Helical" evidence="6">
    <location>
        <begin position="88"/>
        <end position="110"/>
    </location>
</feature>
<organism evidence="7 8">
    <name type="scientific">Trichlorobacter ammonificans</name>
    <dbReference type="NCBI Taxonomy" id="2916410"/>
    <lineage>
        <taxon>Bacteria</taxon>
        <taxon>Pseudomonadati</taxon>
        <taxon>Thermodesulfobacteriota</taxon>
        <taxon>Desulfuromonadia</taxon>
        <taxon>Geobacterales</taxon>
        <taxon>Geobacteraceae</taxon>
        <taxon>Trichlorobacter</taxon>
    </lineage>
</organism>
<keyword evidence="8" id="KW-1185">Reference proteome</keyword>
<dbReference type="EMBL" id="OW150024">
    <property type="protein sequence ID" value="CAH2032347.1"/>
    <property type="molecule type" value="Genomic_DNA"/>
</dbReference>
<feature type="transmembrane region" description="Helical" evidence="6">
    <location>
        <begin position="12"/>
        <end position="30"/>
    </location>
</feature>
<comment type="subcellular location">
    <subcellularLocation>
        <location evidence="1">Cell membrane</location>
        <topology evidence="1">Multi-pass membrane protein</topology>
    </subcellularLocation>
</comment>
<evidence type="ECO:0000256" key="2">
    <source>
        <dbReference type="ARBA" id="ARBA00022475"/>
    </source>
</evidence>